<accession>A0ABX1G3I2</accession>
<evidence type="ECO:0000259" key="1">
    <source>
        <dbReference type="PROSITE" id="PS51819"/>
    </source>
</evidence>
<sequence length="131" mass="14271">MNPEIPELAGVHHLKLPVTNLDSSRSWYESRLGYKLALEVRDGENIAGLVMHHPHGGPELGLWLDPERAIAAAGFDYFAFGAPNREALEALASRLTALGEIHPGVHPGSIGWVLPHVKDPDGHELRFQCGS</sequence>
<name>A0ABX1G3I2_9MICC</name>
<dbReference type="EMBL" id="JAAWVT010000003">
    <property type="protein sequence ID" value="NKG20789.1"/>
    <property type="molecule type" value="Genomic_DNA"/>
</dbReference>
<reference evidence="2 3" key="1">
    <citation type="submission" date="2020-04" db="EMBL/GenBank/DDBJ databases">
        <title>Paeniglutamicibacter sp. ANT13_2, a novel actinomycete isolated from sediment in Antarctica.</title>
        <authorList>
            <person name="Sakdapetsiri C."/>
            <person name="Pinyakong O."/>
        </authorList>
    </citation>
    <scope>NUCLEOTIDE SEQUENCE [LARGE SCALE GENOMIC DNA]</scope>
    <source>
        <strain evidence="2 3">ANT13_2</strain>
    </source>
</reference>
<dbReference type="InterPro" id="IPR004360">
    <property type="entry name" value="Glyas_Fos-R_dOase_dom"/>
</dbReference>
<dbReference type="PROSITE" id="PS51819">
    <property type="entry name" value="VOC"/>
    <property type="match status" value="1"/>
</dbReference>
<dbReference type="Pfam" id="PF00903">
    <property type="entry name" value="Glyoxalase"/>
    <property type="match status" value="1"/>
</dbReference>
<organism evidence="2 3">
    <name type="scientific">Paeniglutamicibacter terrestris</name>
    <dbReference type="NCBI Taxonomy" id="2723403"/>
    <lineage>
        <taxon>Bacteria</taxon>
        <taxon>Bacillati</taxon>
        <taxon>Actinomycetota</taxon>
        <taxon>Actinomycetes</taxon>
        <taxon>Micrococcales</taxon>
        <taxon>Micrococcaceae</taxon>
        <taxon>Paeniglutamicibacter</taxon>
    </lineage>
</organism>
<protein>
    <submittedName>
        <fullName evidence="2">VOC family protein</fullName>
    </submittedName>
</protein>
<feature type="domain" description="VOC" evidence="1">
    <location>
        <begin position="10"/>
        <end position="130"/>
    </location>
</feature>
<keyword evidence="3" id="KW-1185">Reference proteome</keyword>
<evidence type="ECO:0000313" key="3">
    <source>
        <dbReference type="Proteomes" id="UP000746595"/>
    </source>
</evidence>
<dbReference type="CDD" id="cd06587">
    <property type="entry name" value="VOC"/>
    <property type="match status" value="1"/>
</dbReference>
<proteinExistence type="predicted"/>
<dbReference type="Proteomes" id="UP000746595">
    <property type="component" value="Unassembled WGS sequence"/>
</dbReference>
<comment type="caution">
    <text evidence="2">The sequence shown here is derived from an EMBL/GenBank/DDBJ whole genome shotgun (WGS) entry which is preliminary data.</text>
</comment>
<evidence type="ECO:0000313" key="2">
    <source>
        <dbReference type="EMBL" id="NKG20789.1"/>
    </source>
</evidence>
<dbReference type="Gene3D" id="3.10.180.10">
    <property type="entry name" value="2,3-Dihydroxybiphenyl 1,2-Dioxygenase, domain 1"/>
    <property type="match status" value="1"/>
</dbReference>
<dbReference type="InterPro" id="IPR029068">
    <property type="entry name" value="Glyas_Bleomycin-R_OHBP_Dase"/>
</dbReference>
<dbReference type="InterPro" id="IPR037523">
    <property type="entry name" value="VOC_core"/>
</dbReference>
<dbReference type="SUPFAM" id="SSF54593">
    <property type="entry name" value="Glyoxalase/Bleomycin resistance protein/Dihydroxybiphenyl dioxygenase"/>
    <property type="match status" value="1"/>
</dbReference>
<dbReference type="RefSeq" id="WP_168151647.1">
    <property type="nucleotide sequence ID" value="NZ_JAAWVT010000003.1"/>
</dbReference>
<gene>
    <name evidence="2" type="ORF">HED64_08730</name>
</gene>